<name>Q0AYA1_SYNWW</name>
<protein>
    <recommendedName>
        <fullName evidence="3">DUF1788 domain-containing protein</fullName>
    </recommendedName>
</protein>
<organism evidence="1 2">
    <name type="scientific">Syntrophomonas wolfei subsp. wolfei (strain DSM 2245B / Goettingen)</name>
    <dbReference type="NCBI Taxonomy" id="335541"/>
    <lineage>
        <taxon>Bacteria</taxon>
        <taxon>Bacillati</taxon>
        <taxon>Bacillota</taxon>
        <taxon>Clostridia</taxon>
        <taxon>Eubacteriales</taxon>
        <taxon>Syntrophomonadaceae</taxon>
        <taxon>Syntrophomonas</taxon>
    </lineage>
</organism>
<keyword evidence="2" id="KW-1185">Reference proteome</keyword>
<dbReference type="RefSeq" id="WP_011640408.1">
    <property type="nucleotide sequence ID" value="NC_008346.1"/>
</dbReference>
<proteinExistence type="predicted"/>
<dbReference type="Proteomes" id="UP000001968">
    <property type="component" value="Chromosome"/>
</dbReference>
<dbReference type="AlphaFoldDB" id="Q0AYA1"/>
<evidence type="ECO:0000313" key="2">
    <source>
        <dbReference type="Proteomes" id="UP000001968"/>
    </source>
</evidence>
<dbReference type="HOGENOM" id="CLU_1481382_0_0_9"/>
<dbReference type="EMBL" id="CP000448">
    <property type="protein sequence ID" value="ABI68303.1"/>
    <property type="molecule type" value="Genomic_DNA"/>
</dbReference>
<evidence type="ECO:0000313" key="1">
    <source>
        <dbReference type="EMBL" id="ABI68303.1"/>
    </source>
</evidence>
<evidence type="ECO:0008006" key="3">
    <source>
        <dbReference type="Google" id="ProtNLM"/>
    </source>
</evidence>
<dbReference type="KEGG" id="swo:Swol_0989"/>
<dbReference type="OrthoDB" id="6398046at2"/>
<accession>Q0AYA1</accession>
<sequence>MNLVNPENMVLTTIRLVESDEKSHIRLSANGGNSILLVCEPDREIDYIRAIRKLMPEDKYQIIDLSDLLCQFVEQNKSNLEEMFNLLQGSLHQIFKTPAGEEGSDYLGLILQAVDSSLKADKIPVLINTGTLYGSGIGSIHIVENDLVMRAKSPLIILYPATWVQDMLMFLGKRPASKYRCMVLK</sequence>
<dbReference type="STRING" id="335541.Swol_0989"/>
<reference evidence="2" key="1">
    <citation type="journal article" date="2010" name="Environ. Microbiol.">
        <title>The genome of Syntrophomonas wolfei: new insights into syntrophic metabolism and biohydrogen production.</title>
        <authorList>
            <person name="Sieber J.R."/>
            <person name="Sims D.R."/>
            <person name="Han C."/>
            <person name="Kim E."/>
            <person name="Lykidis A."/>
            <person name="Lapidus A.L."/>
            <person name="McDonnald E."/>
            <person name="Rohlin L."/>
            <person name="Culley D.E."/>
            <person name="Gunsalus R."/>
            <person name="McInerney M.J."/>
        </authorList>
    </citation>
    <scope>NUCLEOTIDE SEQUENCE [LARGE SCALE GENOMIC DNA]</scope>
    <source>
        <strain evidence="2">DSM 2245B / Goettingen</strain>
    </source>
</reference>
<dbReference type="eggNOG" id="ENOG50341RW">
    <property type="taxonomic scope" value="Bacteria"/>
</dbReference>
<gene>
    <name evidence="1" type="ordered locus">Swol_0989</name>
</gene>